<accession>A0A0K2W6A2</accession>
<evidence type="ECO:0000313" key="1">
    <source>
        <dbReference type="EMBL" id="CDX62691.1"/>
    </source>
</evidence>
<name>A0A0K2W6A2_MESPL</name>
<dbReference type="EMBL" id="CCND01000049">
    <property type="protein sequence ID" value="CDX62691.1"/>
    <property type="molecule type" value="Genomic_DNA"/>
</dbReference>
<organism evidence="1 2">
    <name type="scientific">Mesorhizobium plurifarium</name>
    <dbReference type="NCBI Taxonomy" id="69974"/>
    <lineage>
        <taxon>Bacteria</taxon>
        <taxon>Pseudomonadati</taxon>
        <taxon>Pseudomonadota</taxon>
        <taxon>Alphaproteobacteria</taxon>
        <taxon>Hyphomicrobiales</taxon>
        <taxon>Phyllobacteriaceae</taxon>
        <taxon>Mesorhizobium</taxon>
    </lineage>
</organism>
<evidence type="ECO:0000313" key="2">
    <source>
        <dbReference type="Proteomes" id="UP000182888"/>
    </source>
</evidence>
<dbReference type="Proteomes" id="UP000182888">
    <property type="component" value="Unassembled WGS sequence"/>
</dbReference>
<gene>
    <name evidence="1" type="ORF">MPL1032_60173</name>
</gene>
<protein>
    <submittedName>
        <fullName evidence="1">Uncharacterized protein</fullName>
    </submittedName>
</protein>
<dbReference type="AlphaFoldDB" id="A0A0K2W6A2"/>
<reference evidence="2" key="1">
    <citation type="submission" date="2014-08" db="EMBL/GenBank/DDBJ databases">
        <authorList>
            <person name="Edwards T."/>
        </authorList>
    </citation>
    <scope>NUCLEOTIDE SEQUENCE [LARGE SCALE GENOMIC DNA]</scope>
</reference>
<sequence>MIPDTKASPPPWSAPIGPRKFNKVSKPLYATALLATFYEIAFRSVAGRDGHEHHQ</sequence>
<proteinExistence type="predicted"/>